<dbReference type="OMA" id="SHWAFTD"/>
<reference evidence="3" key="3">
    <citation type="submission" date="2025-09" db="UniProtKB">
        <authorList>
            <consortium name="Ensembl"/>
        </authorList>
    </citation>
    <scope>IDENTIFICATION</scope>
</reference>
<dbReference type="GeneTree" id="ENSGT00940000157509"/>
<evidence type="ECO:0000313" key="3">
    <source>
        <dbReference type="Ensembl" id="ENSTRUP00000059772.1"/>
    </source>
</evidence>
<keyword evidence="4" id="KW-1185">Reference proteome</keyword>
<dbReference type="Gene3D" id="2.120.10.80">
    <property type="entry name" value="Kelch-type beta propeller"/>
    <property type="match status" value="2"/>
</dbReference>
<dbReference type="Pfam" id="PF24681">
    <property type="entry name" value="Kelch_KLHDC2_KLHL20_DRC7"/>
    <property type="match status" value="2"/>
</dbReference>
<reference evidence="3 4" key="1">
    <citation type="journal article" date="2011" name="Genome Biol. Evol.">
        <title>Integration of the genetic map and genome assembly of fugu facilitates insights into distinct features of genome evolution in teleosts and mammals.</title>
        <authorList>
            <person name="Kai W."/>
            <person name="Kikuchi K."/>
            <person name="Tohari S."/>
            <person name="Chew A.K."/>
            <person name="Tay A."/>
            <person name="Fujiwara A."/>
            <person name="Hosoya S."/>
            <person name="Suetake H."/>
            <person name="Naruse K."/>
            <person name="Brenner S."/>
            <person name="Suzuki Y."/>
            <person name="Venkatesh B."/>
        </authorList>
    </citation>
    <scope>NUCLEOTIDE SEQUENCE [LARGE SCALE GENOMIC DNA]</scope>
</reference>
<sequence>MDGAALVRHLRRSSHWAFTDNRTLYVWGGHQEVAGETVALPSDEIWLYDLDGGTWERREITGERPPDLSGPCGSYSNGTFYVFAGCDNRQYTNEMFSCVLTEQNYTWKRATDTKGSTPSPRINHSCWVHRDRLIYFGGYGPKTLSQNTSSASFTVEEMTWSSIGNALFLCWGWNNEVDVFDVNAATWTKPETLGQPPRPRSHHAGAVLGNRGYICGGVDAAQLDMFCLDLETWAWTQLDLPHCSTPPGRSMFTITPTSDHALFIYGGVGADGNTLNDAWQFHTQKRDWTKMAHPHRDKPRGCHTACLGRDSDVVVFGGSSNTCTPDSRAVLKNPGQHHCGDLFCFQTQPYSLHRLCEDLIGRNLKMFEKHLIQLPSQLRGGIETRAAFFSASPYVLTAPALTAD</sequence>
<organism evidence="3 4">
    <name type="scientific">Takifugu rubripes</name>
    <name type="common">Japanese pufferfish</name>
    <name type="synonym">Fugu rubripes</name>
    <dbReference type="NCBI Taxonomy" id="31033"/>
    <lineage>
        <taxon>Eukaryota</taxon>
        <taxon>Metazoa</taxon>
        <taxon>Chordata</taxon>
        <taxon>Craniata</taxon>
        <taxon>Vertebrata</taxon>
        <taxon>Euteleostomi</taxon>
        <taxon>Actinopterygii</taxon>
        <taxon>Neopterygii</taxon>
        <taxon>Teleostei</taxon>
        <taxon>Neoteleostei</taxon>
        <taxon>Acanthomorphata</taxon>
        <taxon>Eupercaria</taxon>
        <taxon>Tetraodontiformes</taxon>
        <taxon>Tetradontoidea</taxon>
        <taxon>Tetraodontidae</taxon>
        <taxon>Takifugu</taxon>
    </lineage>
</organism>
<protein>
    <submittedName>
        <fullName evidence="3">Kelch domain-containing protein 1-like</fullName>
    </submittedName>
</protein>
<dbReference type="RefSeq" id="XP_029694928.1">
    <property type="nucleotide sequence ID" value="XM_029839068.1"/>
</dbReference>
<dbReference type="AlphaFoldDB" id="A0A674MEB2"/>
<dbReference type="InParanoid" id="A0A674MEB2"/>
<reference evidence="3" key="2">
    <citation type="submission" date="2025-08" db="UniProtKB">
        <authorList>
            <consortium name="Ensembl"/>
        </authorList>
    </citation>
    <scope>IDENTIFICATION</scope>
</reference>
<keyword evidence="2" id="KW-0677">Repeat</keyword>
<dbReference type="Ensembl" id="ENSTRUT00000079814.1">
    <property type="protein sequence ID" value="ENSTRUP00000059772.1"/>
    <property type="gene ID" value="ENSTRUG00000031523.1"/>
</dbReference>
<dbReference type="SUPFAM" id="SSF50965">
    <property type="entry name" value="Galactose oxidase, central domain"/>
    <property type="match status" value="1"/>
</dbReference>
<dbReference type="InterPro" id="IPR011043">
    <property type="entry name" value="Gal_Oxase/kelch_b-propeller"/>
</dbReference>
<evidence type="ECO:0000256" key="1">
    <source>
        <dbReference type="ARBA" id="ARBA00022441"/>
    </source>
</evidence>
<evidence type="ECO:0000313" key="4">
    <source>
        <dbReference type="Proteomes" id="UP000005226"/>
    </source>
</evidence>
<dbReference type="GeneID" id="101078580"/>
<gene>
    <name evidence="3" type="primary">LOC101078580</name>
</gene>
<dbReference type="InterPro" id="IPR015915">
    <property type="entry name" value="Kelch-typ_b-propeller"/>
</dbReference>
<dbReference type="Proteomes" id="UP000005226">
    <property type="component" value="Chromosome 1"/>
</dbReference>
<evidence type="ECO:0000256" key="2">
    <source>
        <dbReference type="ARBA" id="ARBA00022737"/>
    </source>
</evidence>
<name>A0A674MEB2_TAKRU</name>
<dbReference type="PANTHER" id="PTHR46228">
    <property type="entry name" value="KELCH DOMAIN-CONTAINING PROTEIN"/>
    <property type="match status" value="1"/>
</dbReference>
<keyword evidence="1" id="KW-0880">Kelch repeat</keyword>
<accession>A0A674MEB2</accession>
<dbReference type="PANTHER" id="PTHR46228:SF1">
    <property type="entry name" value="KELCH DOMAIN-CONTAINING PROTEIN 1"/>
    <property type="match status" value="1"/>
</dbReference>
<proteinExistence type="predicted"/>